<proteinExistence type="predicted"/>
<evidence type="ECO:0000313" key="2">
    <source>
        <dbReference type="Proteomes" id="UP000013961"/>
    </source>
</evidence>
<gene>
    <name evidence="1" type="ORF">MASS_3412</name>
</gene>
<organism evidence="1 2">
    <name type="scientific">Mycobacteroides abscessus subsp. bolletii 50594</name>
    <dbReference type="NCBI Taxonomy" id="1303024"/>
    <lineage>
        <taxon>Bacteria</taxon>
        <taxon>Bacillati</taxon>
        <taxon>Actinomycetota</taxon>
        <taxon>Actinomycetes</taxon>
        <taxon>Mycobacteriales</taxon>
        <taxon>Mycobacteriaceae</taxon>
        <taxon>Mycobacteroides</taxon>
        <taxon>Mycobacteroides abscessus</taxon>
    </lineage>
</organism>
<name>A0AB33AE60_9MYCO</name>
<dbReference type="EMBL" id="CP004374">
    <property type="protein sequence ID" value="AGM30014.1"/>
    <property type="molecule type" value="Genomic_DNA"/>
</dbReference>
<dbReference type="Proteomes" id="UP000013961">
    <property type="component" value="Chromosome"/>
</dbReference>
<protein>
    <submittedName>
        <fullName evidence="1">Uncharacterized protein</fullName>
    </submittedName>
</protein>
<reference evidence="1 2" key="1">
    <citation type="journal article" date="2013" name="Genome Announc.">
        <title>Complete Genome Sequence of Mycobacterium massiliense Clinical Strain Asan 50594, Belonging to the Type II Genotype.</title>
        <authorList>
            <person name="Kim B.J."/>
            <person name="Kim B.R."/>
            <person name="Hong S.H."/>
            <person name="Seok S.H."/>
            <person name="Kook Y.H."/>
            <person name="Kim B.J."/>
        </authorList>
    </citation>
    <scope>NUCLEOTIDE SEQUENCE [LARGE SCALE GENOMIC DNA]</scope>
    <source>
        <strain evidence="1 2">50594</strain>
    </source>
</reference>
<accession>A0AB33AE60</accession>
<dbReference type="KEGG" id="mabb:MASS_3412"/>
<dbReference type="AlphaFoldDB" id="A0AB33AE60"/>
<sequence>MISGRTDGGKRIDTANAVSAAQWAWQQVQSGAVVVITNTKERHENQ</sequence>
<evidence type="ECO:0000313" key="1">
    <source>
        <dbReference type="EMBL" id="AGM30014.1"/>
    </source>
</evidence>